<dbReference type="AlphaFoldDB" id="A0A1G2QC42"/>
<accession>A0A1G2QC42</accession>
<dbReference type="EMBL" id="MHTH01000014">
    <property type="protein sequence ID" value="OHA58135.1"/>
    <property type="molecule type" value="Genomic_DNA"/>
</dbReference>
<evidence type="ECO:0000259" key="1">
    <source>
        <dbReference type="Pfam" id="PF01145"/>
    </source>
</evidence>
<dbReference type="SUPFAM" id="SSF117892">
    <property type="entry name" value="Band 7/SPFH domain"/>
    <property type="match status" value="1"/>
</dbReference>
<gene>
    <name evidence="2" type="ORF">A2370_02290</name>
</gene>
<dbReference type="Proteomes" id="UP000176222">
    <property type="component" value="Unassembled WGS sequence"/>
</dbReference>
<evidence type="ECO:0000313" key="2">
    <source>
        <dbReference type="EMBL" id="OHA58135.1"/>
    </source>
</evidence>
<dbReference type="Pfam" id="PF01145">
    <property type="entry name" value="Band_7"/>
    <property type="match status" value="1"/>
</dbReference>
<reference evidence="2 3" key="1">
    <citation type="journal article" date="2016" name="Nat. Commun.">
        <title>Thousands of microbial genomes shed light on interconnected biogeochemical processes in an aquifer system.</title>
        <authorList>
            <person name="Anantharaman K."/>
            <person name="Brown C.T."/>
            <person name="Hug L.A."/>
            <person name="Sharon I."/>
            <person name="Castelle C.J."/>
            <person name="Probst A.J."/>
            <person name="Thomas B.C."/>
            <person name="Singh A."/>
            <person name="Wilkins M.J."/>
            <person name="Karaoz U."/>
            <person name="Brodie E.L."/>
            <person name="Williams K.H."/>
            <person name="Hubbard S.S."/>
            <person name="Banfield J.F."/>
        </authorList>
    </citation>
    <scope>NUCLEOTIDE SEQUENCE [LARGE SCALE GENOMIC DNA]</scope>
</reference>
<sequence length="336" mass="37940">MLELIALLFGMLIGMVVIGWASLPAWAWILANFDICFTFVEEGTAKAVVRGKEFHKFLLQSKEMKFRERSWDIVPLRPDEQPEKRYWFERWSGARWVGLWPFFSIYNYKFKWTVAKQEEKDGKIVTTPDMRERTIGSIYIRDVVYYGKVESAETTDNTPVDVEYLLTVRVTNPYKALFRVHRWLEAVIDLTSQRGRQYIGTRSYKQLIAEEGDEQNSGFAGGIQALRGHLAKNFGVKFVYADIASVEFSGTTKKEYVEASTAAYLADAKAVAIVTEAKAEAKKIEIKGKAEANALKARMDQFQNNPDAAQATINGDVGKAMGLDKLVGAVIKGMKG</sequence>
<dbReference type="STRING" id="1802436.A2370_02290"/>
<evidence type="ECO:0000313" key="3">
    <source>
        <dbReference type="Proteomes" id="UP000176222"/>
    </source>
</evidence>
<organism evidence="2 3">
    <name type="scientific">Candidatus Vogelbacteria bacterium RIFOXYB1_FULL_42_16</name>
    <dbReference type="NCBI Taxonomy" id="1802436"/>
    <lineage>
        <taxon>Bacteria</taxon>
        <taxon>Candidatus Vogeliibacteriota</taxon>
    </lineage>
</organism>
<dbReference type="InterPro" id="IPR001107">
    <property type="entry name" value="Band_7"/>
</dbReference>
<protein>
    <recommendedName>
        <fullName evidence="1">Band 7 domain-containing protein</fullName>
    </recommendedName>
</protein>
<dbReference type="InterPro" id="IPR036013">
    <property type="entry name" value="Band_7/SPFH_dom_sf"/>
</dbReference>
<comment type="caution">
    <text evidence="2">The sequence shown here is derived from an EMBL/GenBank/DDBJ whole genome shotgun (WGS) entry which is preliminary data.</text>
</comment>
<proteinExistence type="predicted"/>
<feature type="domain" description="Band 7" evidence="1">
    <location>
        <begin position="140"/>
        <end position="281"/>
    </location>
</feature>
<name>A0A1G2QC42_9BACT</name>
<dbReference type="Gene3D" id="3.30.479.30">
    <property type="entry name" value="Band 7 domain"/>
    <property type="match status" value="1"/>
</dbReference>